<dbReference type="GO" id="GO:0000155">
    <property type="term" value="F:phosphorelay sensor kinase activity"/>
    <property type="evidence" value="ECO:0007669"/>
    <property type="project" value="InterPro"/>
</dbReference>
<dbReference type="InterPro" id="IPR003660">
    <property type="entry name" value="HAMP_dom"/>
</dbReference>
<protein>
    <recommendedName>
        <fullName evidence="3">histidine kinase</fullName>
        <ecNumber evidence="3">2.7.13.3</ecNumber>
    </recommendedName>
</protein>
<dbReference type="InterPro" id="IPR003594">
    <property type="entry name" value="HATPase_dom"/>
</dbReference>
<evidence type="ECO:0000256" key="6">
    <source>
        <dbReference type="ARBA" id="ARBA00022679"/>
    </source>
</evidence>
<dbReference type="AlphaFoldDB" id="A0A7J0BN21"/>
<dbReference type="Gene3D" id="3.30.565.10">
    <property type="entry name" value="Histidine kinase-like ATPase, C-terminal domain"/>
    <property type="match status" value="1"/>
</dbReference>
<dbReference type="CDD" id="cd17546">
    <property type="entry name" value="REC_hyHK_CKI1_RcsC-like"/>
    <property type="match status" value="1"/>
</dbReference>
<dbReference type="InterPro" id="IPR036097">
    <property type="entry name" value="HisK_dim/P_sf"/>
</dbReference>
<dbReference type="InterPro" id="IPR005467">
    <property type="entry name" value="His_kinase_dom"/>
</dbReference>
<evidence type="ECO:0000256" key="7">
    <source>
        <dbReference type="ARBA" id="ARBA00022692"/>
    </source>
</evidence>
<evidence type="ECO:0000259" key="20">
    <source>
        <dbReference type="PROSITE" id="PS50110"/>
    </source>
</evidence>
<dbReference type="RefSeq" id="WP_174406271.1">
    <property type="nucleotide sequence ID" value="NZ_BLVO01000016.1"/>
</dbReference>
<dbReference type="SUPFAM" id="SSF158472">
    <property type="entry name" value="HAMP domain-like"/>
    <property type="match status" value="1"/>
</dbReference>
<dbReference type="PRINTS" id="PR00344">
    <property type="entry name" value="BCTRLSENSOR"/>
</dbReference>
<feature type="modified residue" description="4-aspartylphosphate" evidence="15">
    <location>
        <position position="703"/>
    </location>
</feature>
<evidence type="ECO:0000256" key="15">
    <source>
        <dbReference type="PROSITE-ProRule" id="PRU00169"/>
    </source>
</evidence>
<sequence>MVKRTTGMGFKSLQAKLATLVVAVSTLVLLLFSAYDYVSVRHQKYVELETFTQQLAARSARTLLRPVWNVDLKAVESIIASELSDRRVFAMFVLEDDGRTVFTGVRNDGTRLAAIPLDETKDMLLYSEELSMDGQYIGSVLVMVTPEHVRKELLDQVIATGARTIALVAVLGFLILYVARRIVIRPLQRLSDTTHSIAEDKIYMVRAEKTHDDEIGSLVDSFNEMLERIEARDQMLNNRRKHLEALVSERTAELEEARRKSEEASKAKSEFVANMSHELRTPMNAIIGMTDIAEKTKLTAKQHEYLKIIKASARSLLGIVNDILDISKIEAQKLELEAIPFDLRKTLDEVTDLFGDRVSEKGVELVADVESDVPNSFLGDPLRLKQVLINLVTNAFKFTDRGEVYISISLASLEQGVAGLDFFVRDTGIGIAADRQEHLFEMFTQADGSTTRRYGGTGLGLAIARELVNLMGGEITVESEEGKGSIFRFSVPLRLAERQETRQYELPPEIWKHRVLLVEDNRSNRSVIERMLASMGMQCDSLENGAEALAVLERDASRYGLLLLDWRLPGMDGLQVVERLLAQKVALPPVMLMTAFGRESEVERAETLGIKAFLLKPVKIASLHRIILETFGFAEQGGDTVPEGLDMKEFNGVRALLVEDNIINQHVAREVLQSEGMTVDVAETGRVALDLLEDHTYDVIFMDLQMPVMDGFEATRAIRAMPKFDAVPIIAMTAHVMTEDKALAQSAGMNDYITKPIDRLLLFSALRKWVGPHRKQKADEVSPDGIAPEGLVPDRAGQALSSDTQAQGGASGTPIAPVLPAAGTGNGNGQQAPAKSMSATPRSLKDVLTVPEEQMPVCSEKVPLPKSLPGLDIVEGVQRVSGKEWLYLKILEGFLGAYGGSMVDFRALYEAGDKEGLSRKAHTVAGAAGNVSAKELRLKALAVEQAAGKGSDGLAVLLDALEVALEEACESMRTVVRMCSEE</sequence>
<dbReference type="SUPFAM" id="SSF52172">
    <property type="entry name" value="CheY-like"/>
    <property type="match status" value="2"/>
</dbReference>
<dbReference type="InterPro" id="IPR001789">
    <property type="entry name" value="Sig_transdc_resp-reg_receiver"/>
</dbReference>
<evidence type="ECO:0000256" key="12">
    <source>
        <dbReference type="ARBA" id="ARBA00023012"/>
    </source>
</evidence>
<dbReference type="Gene3D" id="6.10.340.10">
    <property type="match status" value="1"/>
</dbReference>
<evidence type="ECO:0000256" key="1">
    <source>
        <dbReference type="ARBA" id="ARBA00000085"/>
    </source>
</evidence>
<evidence type="ECO:0000313" key="23">
    <source>
        <dbReference type="EMBL" id="GFM34592.1"/>
    </source>
</evidence>
<comment type="caution">
    <text evidence="23">The sequence shown here is derived from an EMBL/GenBank/DDBJ whole genome shotgun (WGS) entry which is preliminary data.</text>
</comment>
<gene>
    <name evidence="23" type="ORF">DSM101010T_29570</name>
</gene>
<dbReference type="InterPro" id="IPR011006">
    <property type="entry name" value="CheY-like_superfamily"/>
</dbReference>
<dbReference type="Pfam" id="PF00512">
    <property type="entry name" value="HisKA"/>
    <property type="match status" value="1"/>
</dbReference>
<evidence type="ECO:0000256" key="17">
    <source>
        <dbReference type="SAM" id="MobiDB-lite"/>
    </source>
</evidence>
<dbReference type="InterPro" id="IPR036641">
    <property type="entry name" value="HPT_dom_sf"/>
</dbReference>
<evidence type="ECO:0000256" key="3">
    <source>
        <dbReference type="ARBA" id="ARBA00012438"/>
    </source>
</evidence>
<dbReference type="CDD" id="cd16922">
    <property type="entry name" value="HATPase_EvgS-ArcB-TorS-like"/>
    <property type="match status" value="1"/>
</dbReference>
<keyword evidence="10" id="KW-0067">ATP-binding</keyword>
<accession>A0A7J0BN21</accession>
<dbReference type="GO" id="GO:0005524">
    <property type="term" value="F:ATP binding"/>
    <property type="evidence" value="ECO:0007669"/>
    <property type="project" value="UniProtKB-KW"/>
</dbReference>
<evidence type="ECO:0000256" key="8">
    <source>
        <dbReference type="ARBA" id="ARBA00022741"/>
    </source>
</evidence>
<dbReference type="CDD" id="cd00082">
    <property type="entry name" value="HisKA"/>
    <property type="match status" value="1"/>
</dbReference>
<dbReference type="PROSITE" id="PS50894">
    <property type="entry name" value="HPT"/>
    <property type="match status" value="1"/>
</dbReference>
<dbReference type="EMBL" id="BLVO01000016">
    <property type="protein sequence ID" value="GFM34592.1"/>
    <property type="molecule type" value="Genomic_DNA"/>
</dbReference>
<dbReference type="Pfam" id="PF02518">
    <property type="entry name" value="HATPase_c"/>
    <property type="match status" value="1"/>
</dbReference>
<dbReference type="InterPro" id="IPR004358">
    <property type="entry name" value="Sig_transdc_His_kin-like_C"/>
</dbReference>
<evidence type="ECO:0000313" key="24">
    <source>
        <dbReference type="Proteomes" id="UP000503840"/>
    </source>
</evidence>
<keyword evidence="13 18" id="KW-0472">Membrane</keyword>
<dbReference type="PROSITE" id="PS50110">
    <property type="entry name" value="RESPONSE_REGULATORY"/>
    <property type="match status" value="2"/>
</dbReference>
<dbReference type="GO" id="GO:0005886">
    <property type="term" value="C:plasma membrane"/>
    <property type="evidence" value="ECO:0007669"/>
    <property type="project" value="UniProtKB-SubCell"/>
</dbReference>
<keyword evidence="7 18" id="KW-0812">Transmembrane</keyword>
<feature type="domain" description="Histidine kinase" evidence="19">
    <location>
        <begin position="274"/>
        <end position="495"/>
    </location>
</feature>
<dbReference type="Proteomes" id="UP000503840">
    <property type="component" value="Unassembled WGS sequence"/>
</dbReference>
<dbReference type="SMART" id="SM00304">
    <property type="entry name" value="HAMP"/>
    <property type="match status" value="1"/>
</dbReference>
<dbReference type="EC" id="2.7.13.3" evidence="3"/>
<keyword evidence="5 15" id="KW-0597">Phosphoprotein</keyword>
<dbReference type="Pfam" id="PF00072">
    <property type="entry name" value="Response_reg"/>
    <property type="match status" value="2"/>
</dbReference>
<evidence type="ECO:0000256" key="14">
    <source>
        <dbReference type="PROSITE-ProRule" id="PRU00110"/>
    </source>
</evidence>
<proteinExistence type="predicted"/>
<comment type="subcellular location">
    <subcellularLocation>
        <location evidence="2">Cell membrane</location>
        <topology evidence="2">Multi-pass membrane protein</topology>
    </subcellularLocation>
</comment>
<keyword evidence="4" id="KW-1003">Cell membrane</keyword>
<feature type="domain" description="Response regulatory" evidence="20">
    <location>
        <begin position="514"/>
        <end position="631"/>
    </location>
</feature>
<dbReference type="PANTHER" id="PTHR45339:SF1">
    <property type="entry name" value="HYBRID SIGNAL TRANSDUCTION HISTIDINE KINASE J"/>
    <property type="match status" value="1"/>
</dbReference>
<feature type="modified residue" description="4-aspartylphosphate" evidence="15">
    <location>
        <position position="565"/>
    </location>
</feature>
<evidence type="ECO:0000256" key="16">
    <source>
        <dbReference type="SAM" id="Coils"/>
    </source>
</evidence>
<keyword evidence="11 18" id="KW-1133">Transmembrane helix</keyword>
<dbReference type="Pfam" id="PF01627">
    <property type="entry name" value="Hpt"/>
    <property type="match status" value="1"/>
</dbReference>
<dbReference type="Gene3D" id="1.20.120.160">
    <property type="entry name" value="HPT domain"/>
    <property type="match status" value="1"/>
</dbReference>
<dbReference type="InterPro" id="IPR008207">
    <property type="entry name" value="Sig_transdc_His_kin_Hpt_dom"/>
</dbReference>
<evidence type="ECO:0000256" key="4">
    <source>
        <dbReference type="ARBA" id="ARBA00022475"/>
    </source>
</evidence>
<feature type="compositionally biased region" description="Polar residues" evidence="17">
    <location>
        <begin position="799"/>
        <end position="808"/>
    </location>
</feature>
<keyword evidence="6" id="KW-0808">Transferase</keyword>
<dbReference type="CDD" id="cd06225">
    <property type="entry name" value="HAMP"/>
    <property type="match status" value="1"/>
</dbReference>
<evidence type="ECO:0000256" key="10">
    <source>
        <dbReference type="ARBA" id="ARBA00022840"/>
    </source>
</evidence>
<dbReference type="FunFam" id="1.10.287.130:FF:000002">
    <property type="entry name" value="Two-component osmosensing histidine kinase"/>
    <property type="match status" value="1"/>
</dbReference>
<dbReference type="SMART" id="SM00387">
    <property type="entry name" value="HATPase_c"/>
    <property type="match status" value="1"/>
</dbReference>
<dbReference type="SUPFAM" id="SSF47384">
    <property type="entry name" value="Homodimeric domain of signal transducing histidine kinase"/>
    <property type="match status" value="1"/>
</dbReference>
<reference evidence="23 24" key="1">
    <citation type="submission" date="2020-05" db="EMBL/GenBank/DDBJ databases">
        <title>Draft genome sequence of Desulfovibrio sp. strain HN2T.</title>
        <authorList>
            <person name="Ueno A."/>
            <person name="Tamazawa S."/>
            <person name="Tamamura S."/>
            <person name="Murakami T."/>
            <person name="Kiyama T."/>
            <person name="Inomata H."/>
            <person name="Amano Y."/>
            <person name="Miyakawa K."/>
            <person name="Tamaki H."/>
            <person name="Naganuma T."/>
            <person name="Kaneko K."/>
        </authorList>
    </citation>
    <scope>NUCLEOTIDE SEQUENCE [LARGE SCALE GENOMIC DNA]</scope>
    <source>
        <strain evidence="23 24">HN2</strain>
    </source>
</reference>
<name>A0A7J0BN21_9BACT</name>
<keyword evidence="9" id="KW-0418">Kinase</keyword>
<evidence type="ECO:0000256" key="13">
    <source>
        <dbReference type="ARBA" id="ARBA00023136"/>
    </source>
</evidence>
<feature type="transmembrane region" description="Helical" evidence="18">
    <location>
        <begin position="157"/>
        <end position="179"/>
    </location>
</feature>
<dbReference type="PROSITE" id="PS50109">
    <property type="entry name" value="HIS_KIN"/>
    <property type="match status" value="1"/>
</dbReference>
<feature type="domain" description="HAMP" evidence="21">
    <location>
        <begin position="181"/>
        <end position="234"/>
    </location>
</feature>
<evidence type="ECO:0000256" key="18">
    <source>
        <dbReference type="SAM" id="Phobius"/>
    </source>
</evidence>
<dbReference type="InterPro" id="IPR003661">
    <property type="entry name" value="HisK_dim/P_dom"/>
</dbReference>
<dbReference type="SUPFAM" id="SSF55874">
    <property type="entry name" value="ATPase domain of HSP90 chaperone/DNA topoisomerase II/histidine kinase"/>
    <property type="match status" value="1"/>
</dbReference>
<dbReference type="SMART" id="SM00448">
    <property type="entry name" value="REC"/>
    <property type="match status" value="2"/>
</dbReference>
<dbReference type="Gene3D" id="3.40.50.2300">
    <property type="match status" value="2"/>
</dbReference>
<feature type="coiled-coil region" evidence="16">
    <location>
        <begin position="226"/>
        <end position="274"/>
    </location>
</feature>
<keyword evidence="8" id="KW-0547">Nucleotide-binding</keyword>
<dbReference type="InterPro" id="IPR036890">
    <property type="entry name" value="HATPase_C_sf"/>
</dbReference>
<evidence type="ECO:0000256" key="9">
    <source>
        <dbReference type="ARBA" id="ARBA00022777"/>
    </source>
</evidence>
<organism evidence="23 24">
    <name type="scientific">Desulfovibrio subterraneus</name>
    <dbReference type="NCBI Taxonomy" id="2718620"/>
    <lineage>
        <taxon>Bacteria</taxon>
        <taxon>Pseudomonadati</taxon>
        <taxon>Thermodesulfobacteriota</taxon>
        <taxon>Desulfovibrionia</taxon>
        <taxon>Desulfovibrionales</taxon>
        <taxon>Desulfovibrionaceae</taxon>
        <taxon>Desulfovibrio</taxon>
    </lineage>
</organism>
<keyword evidence="16" id="KW-0175">Coiled coil</keyword>
<feature type="region of interest" description="Disordered" evidence="17">
    <location>
        <begin position="773"/>
        <end position="841"/>
    </location>
</feature>
<evidence type="ECO:0000259" key="22">
    <source>
        <dbReference type="PROSITE" id="PS50894"/>
    </source>
</evidence>
<dbReference type="PROSITE" id="PS50885">
    <property type="entry name" value="HAMP"/>
    <property type="match status" value="1"/>
</dbReference>
<comment type="catalytic activity">
    <reaction evidence="1">
        <text>ATP + protein L-histidine = ADP + protein N-phospho-L-histidine.</text>
        <dbReference type="EC" id="2.7.13.3"/>
    </reaction>
</comment>
<keyword evidence="24" id="KW-1185">Reference proteome</keyword>
<dbReference type="Gene3D" id="1.10.287.130">
    <property type="match status" value="1"/>
</dbReference>
<evidence type="ECO:0000256" key="2">
    <source>
        <dbReference type="ARBA" id="ARBA00004651"/>
    </source>
</evidence>
<dbReference type="Pfam" id="PF00672">
    <property type="entry name" value="HAMP"/>
    <property type="match status" value="1"/>
</dbReference>
<dbReference type="CDD" id="cd00156">
    <property type="entry name" value="REC"/>
    <property type="match status" value="1"/>
</dbReference>
<dbReference type="PANTHER" id="PTHR45339">
    <property type="entry name" value="HYBRID SIGNAL TRANSDUCTION HISTIDINE KINASE J"/>
    <property type="match status" value="1"/>
</dbReference>
<evidence type="ECO:0000259" key="19">
    <source>
        <dbReference type="PROSITE" id="PS50109"/>
    </source>
</evidence>
<evidence type="ECO:0000256" key="5">
    <source>
        <dbReference type="ARBA" id="ARBA00022553"/>
    </source>
</evidence>
<keyword evidence="12" id="KW-0902">Two-component regulatory system</keyword>
<feature type="domain" description="HPt" evidence="22">
    <location>
        <begin position="883"/>
        <end position="975"/>
    </location>
</feature>
<evidence type="ECO:0000256" key="11">
    <source>
        <dbReference type="ARBA" id="ARBA00022989"/>
    </source>
</evidence>
<dbReference type="SMART" id="SM00388">
    <property type="entry name" value="HisKA"/>
    <property type="match status" value="1"/>
</dbReference>
<feature type="domain" description="Response regulatory" evidence="20">
    <location>
        <begin position="654"/>
        <end position="770"/>
    </location>
</feature>
<dbReference type="CDD" id="cd00088">
    <property type="entry name" value="HPT"/>
    <property type="match status" value="1"/>
</dbReference>
<dbReference type="SUPFAM" id="SSF47226">
    <property type="entry name" value="Histidine-containing phosphotransfer domain, HPT domain"/>
    <property type="match status" value="1"/>
</dbReference>
<dbReference type="FunFam" id="3.30.565.10:FF:000078">
    <property type="entry name" value="Two-component sensor histidine kinase"/>
    <property type="match status" value="1"/>
</dbReference>
<feature type="modified residue" description="Phosphohistidine" evidence="14">
    <location>
        <position position="922"/>
    </location>
</feature>
<evidence type="ECO:0000259" key="21">
    <source>
        <dbReference type="PROSITE" id="PS50885"/>
    </source>
</evidence>